<dbReference type="Proteomes" id="UP000002051">
    <property type="component" value="Chromosome 5"/>
</dbReference>
<evidence type="ECO:0000313" key="3">
    <source>
        <dbReference type="Proteomes" id="UP000002051"/>
    </source>
</evidence>
<reference evidence="1 3" key="1">
    <citation type="journal article" date="2011" name="Nature">
        <title>The Medicago genome provides insight into the evolution of rhizobial symbioses.</title>
        <authorList>
            <person name="Young N.D."/>
            <person name="Debelle F."/>
            <person name="Oldroyd G.E."/>
            <person name="Geurts R."/>
            <person name="Cannon S.B."/>
            <person name="Udvardi M.K."/>
            <person name="Benedito V.A."/>
            <person name="Mayer K.F."/>
            <person name="Gouzy J."/>
            <person name="Schoof H."/>
            <person name="Van de Peer Y."/>
            <person name="Proost S."/>
            <person name="Cook D.R."/>
            <person name="Meyers B.C."/>
            <person name="Spannagl M."/>
            <person name="Cheung F."/>
            <person name="De Mita S."/>
            <person name="Krishnakumar V."/>
            <person name="Gundlach H."/>
            <person name="Zhou S."/>
            <person name="Mudge J."/>
            <person name="Bharti A.K."/>
            <person name="Murray J.D."/>
            <person name="Naoumkina M.A."/>
            <person name="Rosen B."/>
            <person name="Silverstein K.A."/>
            <person name="Tang H."/>
            <person name="Rombauts S."/>
            <person name="Zhao P.X."/>
            <person name="Zhou P."/>
            <person name="Barbe V."/>
            <person name="Bardou P."/>
            <person name="Bechner M."/>
            <person name="Bellec A."/>
            <person name="Berger A."/>
            <person name="Berges H."/>
            <person name="Bidwell S."/>
            <person name="Bisseling T."/>
            <person name="Choisne N."/>
            <person name="Couloux A."/>
            <person name="Denny R."/>
            <person name="Deshpande S."/>
            <person name="Dai X."/>
            <person name="Doyle J.J."/>
            <person name="Dudez A.M."/>
            <person name="Farmer A.D."/>
            <person name="Fouteau S."/>
            <person name="Franken C."/>
            <person name="Gibelin C."/>
            <person name="Gish J."/>
            <person name="Goldstein S."/>
            <person name="Gonzalez A.J."/>
            <person name="Green P.J."/>
            <person name="Hallab A."/>
            <person name="Hartog M."/>
            <person name="Hua A."/>
            <person name="Humphray S.J."/>
            <person name="Jeong D.H."/>
            <person name="Jing Y."/>
            <person name="Jocker A."/>
            <person name="Kenton S.M."/>
            <person name="Kim D.J."/>
            <person name="Klee K."/>
            <person name="Lai H."/>
            <person name="Lang C."/>
            <person name="Lin S."/>
            <person name="Macmil S.L."/>
            <person name="Magdelenat G."/>
            <person name="Matthews L."/>
            <person name="McCorrison J."/>
            <person name="Monaghan E.L."/>
            <person name="Mun J.H."/>
            <person name="Najar F.Z."/>
            <person name="Nicholson C."/>
            <person name="Noirot C."/>
            <person name="O'Bleness M."/>
            <person name="Paule C.R."/>
            <person name="Poulain J."/>
            <person name="Prion F."/>
            <person name="Qin B."/>
            <person name="Qu C."/>
            <person name="Retzel E.F."/>
            <person name="Riddle C."/>
            <person name="Sallet E."/>
            <person name="Samain S."/>
            <person name="Samson N."/>
            <person name="Sanders I."/>
            <person name="Saurat O."/>
            <person name="Scarpelli C."/>
            <person name="Schiex T."/>
            <person name="Segurens B."/>
            <person name="Severin A.J."/>
            <person name="Sherrier D.J."/>
            <person name="Shi R."/>
            <person name="Sims S."/>
            <person name="Singer S.R."/>
            <person name="Sinharoy S."/>
            <person name="Sterck L."/>
            <person name="Viollet A."/>
            <person name="Wang B.B."/>
            <person name="Wang K."/>
            <person name="Wang M."/>
            <person name="Wang X."/>
            <person name="Warfsmann J."/>
            <person name="Weissenbach J."/>
            <person name="White D.D."/>
            <person name="White J.D."/>
            <person name="Wiley G.B."/>
            <person name="Wincker P."/>
            <person name="Xing Y."/>
            <person name="Yang L."/>
            <person name="Yao Z."/>
            <person name="Ying F."/>
            <person name="Zhai J."/>
            <person name="Zhou L."/>
            <person name="Zuber A."/>
            <person name="Denarie J."/>
            <person name="Dixon R.A."/>
            <person name="May G.D."/>
            <person name="Schwartz D.C."/>
            <person name="Rogers J."/>
            <person name="Quetier F."/>
            <person name="Town C.D."/>
            <person name="Roe B.A."/>
        </authorList>
    </citation>
    <scope>NUCLEOTIDE SEQUENCE [LARGE SCALE GENOMIC DNA]</scope>
    <source>
        <strain evidence="1">A17</strain>
        <strain evidence="2 3">cv. Jemalong A17</strain>
    </source>
</reference>
<gene>
    <name evidence="1" type="ordered locus">MTR_5g048260</name>
</gene>
<dbReference type="EnsemblPlants" id="AES97288">
    <property type="protein sequence ID" value="AES97288"/>
    <property type="gene ID" value="MTR_5g048260"/>
</dbReference>
<dbReference type="GO" id="GO:0000381">
    <property type="term" value="P:regulation of alternative mRNA splicing, via spliceosome"/>
    <property type="evidence" value="ECO:0000318"/>
    <property type="project" value="GO_Central"/>
</dbReference>
<dbReference type="EMBL" id="CM001221">
    <property type="protein sequence ID" value="AES97288.1"/>
    <property type="molecule type" value="Genomic_DNA"/>
</dbReference>
<dbReference type="InterPro" id="IPR012677">
    <property type="entry name" value="Nucleotide-bd_a/b_plait_sf"/>
</dbReference>
<sequence>MARVSNGRLGLQHEEKVQFDGRVSNEYGSRVASAEWHNSDVVEFRDKASFYVTNFPDNMSLFRLRQAFEVCKILSDVFIARHRNARGQEFGFVRYMKVKNKDKLSQDLKWAQSGMVSLVLEGESSLAIQQKVDDAGFPNVVVTQLGGDRVFIHCNNGEDTWKVFDDAVHFFGMLFTTVRKWMPSEVKYERGAWLRIYGVPIHAWTEDFFRLCVLDTGRFLHIDDCTVDKARLDYA</sequence>
<dbReference type="AlphaFoldDB" id="G7JZA3"/>
<evidence type="ECO:0000313" key="1">
    <source>
        <dbReference type="EMBL" id="AES97288.1"/>
    </source>
</evidence>
<dbReference type="PaxDb" id="3880-AES97288"/>
<reference evidence="2" key="3">
    <citation type="submission" date="2015-04" db="UniProtKB">
        <authorList>
            <consortium name="EnsemblPlants"/>
        </authorList>
    </citation>
    <scope>IDENTIFICATION</scope>
    <source>
        <strain evidence="2">cv. Jemalong A17</strain>
    </source>
</reference>
<dbReference type="PANTHER" id="PTHR34427:SF5">
    <property type="entry name" value="DUF4283 DOMAIN-CONTAINING PROTEIN"/>
    <property type="match status" value="1"/>
</dbReference>
<proteinExistence type="predicted"/>
<dbReference type="PANTHER" id="PTHR34427">
    <property type="entry name" value="DUF4283 DOMAIN PROTEIN"/>
    <property type="match status" value="1"/>
</dbReference>
<dbReference type="Gene3D" id="3.30.70.330">
    <property type="match status" value="1"/>
</dbReference>
<evidence type="ECO:0000313" key="2">
    <source>
        <dbReference type="EnsemblPlants" id="AES97288"/>
    </source>
</evidence>
<reference evidence="1 3" key="2">
    <citation type="journal article" date="2014" name="BMC Genomics">
        <title>An improved genome release (version Mt4.0) for the model legume Medicago truncatula.</title>
        <authorList>
            <person name="Tang H."/>
            <person name="Krishnakumar V."/>
            <person name="Bidwell S."/>
            <person name="Rosen B."/>
            <person name="Chan A."/>
            <person name="Zhou S."/>
            <person name="Gentzbittel L."/>
            <person name="Childs K.L."/>
            <person name="Yandell M."/>
            <person name="Gundlach H."/>
            <person name="Mayer K.F."/>
            <person name="Schwartz D.C."/>
            <person name="Town C.D."/>
        </authorList>
    </citation>
    <scope>GENOME REANNOTATION</scope>
    <source>
        <strain evidence="2 3">cv. Jemalong A17</strain>
    </source>
</reference>
<dbReference type="GO" id="GO:0016607">
    <property type="term" value="C:nuclear speck"/>
    <property type="evidence" value="ECO:0000318"/>
    <property type="project" value="GO_Central"/>
</dbReference>
<dbReference type="OMA" id="VASAEWH"/>
<protein>
    <submittedName>
        <fullName evidence="1">DUF4283 domain protein</fullName>
    </submittedName>
</protein>
<organism evidence="1 3">
    <name type="scientific">Medicago truncatula</name>
    <name type="common">Barrel medic</name>
    <name type="synonym">Medicago tribuloides</name>
    <dbReference type="NCBI Taxonomy" id="3880"/>
    <lineage>
        <taxon>Eukaryota</taxon>
        <taxon>Viridiplantae</taxon>
        <taxon>Streptophyta</taxon>
        <taxon>Embryophyta</taxon>
        <taxon>Tracheophyta</taxon>
        <taxon>Spermatophyta</taxon>
        <taxon>Magnoliopsida</taxon>
        <taxon>eudicotyledons</taxon>
        <taxon>Gunneridae</taxon>
        <taxon>Pentapetalae</taxon>
        <taxon>rosids</taxon>
        <taxon>fabids</taxon>
        <taxon>Fabales</taxon>
        <taxon>Fabaceae</taxon>
        <taxon>Papilionoideae</taxon>
        <taxon>50 kb inversion clade</taxon>
        <taxon>NPAAA clade</taxon>
        <taxon>Hologalegina</taxon>
        <taxon>IRL clade</taxon>
        <taxon>Trifolieae</taxon>
        <taxon>Medicago</taxon>
    </lineage>
</organism>
<dbReference type="InterPro" id="IPR035979">
    <property type="entry name" value="RBD_domain_sf"/>
</dbReference>
<name>G7JZA3_MEDTR</name>
<accession>G7JZA3</accession>
<dbReference type="HOGENOM" id="CLU_1181736_0_0_1"/>
<dbReference type="SUPFAM" id="SSF54928">
    <property type="entry name" value="RNA-binding domain, RBD"/>
    <property type="match status" value="1"/>
</dbReference>
<dbReference type="GO" id="GO:0003729">
    <property type="term" value="F:mRNA binding"/>
    <property type="evidence" value="ECO:0000318"/>
    <property type="project" value="GO_Central"/>
</dbReference>
<keyword evidence="3" id="KW-1185">Reference proteome</keyword>